<proteinExistence type="predicted"/>
<evidence type="ECO:0000313" key="1">
    <source>
        <dbReference type="EnsemblPlants" id="AVESA.00010b.r2.5CG0900960.1.CDS"/>
    </source>
</evidence>
<accession>A0ACD5Y3V7</accession>
<evidence type="ECO:0000313" key="2">
    <source>
        <dbReference type="Proteomes" id="UP001732700"/>
    </source>
</evidence>
<dbReference type="Proteomes" id="UP001732700">
    <property type="component" value="Chromosome 5C"/>
</dbReference>
<reference evidence="1" key="2">
    <citation type="submission" date="2025-09" db="UniProtKB">
        <authorList>
            <consortium name="EnsemblPlants"/>
        </authorList>
    </citation>
    <scope>IDENTIFICATION</scope>
</reference>
<name>A0ACD5Y3V7_AVESA</name>
<protein>
    <submittedName>
        <fullName evidence="1">Uncharacterized protein</fullName>
    </submittedName>
</protein>
<dbReference type="EnsemblPlants" id="AVESA.00010b.r2.5CG0900960.1">
    <property type="protein sequence ID" value="AVESA.00010b.r2.5CG0900960.1.CDS"/>
    <property type="gene ID" value="AVESA.00010b.r2.5CG0900960"/>
</dbReference>
<sequence>MYPTTEPTAPVSGSRVFFPLSPRYFLACALLAANRRRSVVIGMDVEAVVTKREFQVETHEAGRKKVAVTAVPTGARLNPRLSSDDIRLKYAVARLNKENPEAPIVLEELTEQQRATLVQEEKARMRKIEQEITKQRLAEVLAEEAERARAPPSPPPEEVPDEDQWQDRYDGIRDNLVKRKKDREKNFCFEGTTRIPAMCFTDNPMPDHTNHRTTVQFFTVKVEGIDGGLAWPLDVFGLIAVHDKLDYSRNIIFSRARDNPQTLTKKNPYFTLTGPSRAVVYDTRVYLETVLKVKGATESEDKHLSLLLDRFRCCEKINLCKSEEDCMFDSCVSTCLYTSMHSTLEFTCGLVMCSVEATITLQIVKRSWPDGSRGLFTAYIGSVGHMKILLLDSEKEIVPVVAKTDGMVKLSRRVVSVERFGQLVIHAVACRGGNQDQVLTENKVSFAPLDSGRSHGKLDLGVCMFDVTVAWSRILQQHAVGLCL</sequence>
<keyword evidence="2" id="KW-1185">Reference proteome</keyword>
<organism evidence="1 2">
    <name type="scientific">Avena sativa</name>
    <name type="common">Oat</name>
    <dbReference type="NCBI Taxonomy" id="4498"/>
    <lineage>
        <taxon>Eukaryota</taxon>
        <taxon>Viridiplantae</taxon>
        <taxon>Streptophyta</taxon>
        <taxon>Embryophyta</taxon>
        <taxon>Tracheophyta</taxon>
        <taxon>Spermatophyta</taxon>
        <taxon>Magnoliopsida</taxon>
        <taxon>Liliopsida</taxon>
        <taxon>Poales</taxon>
        <taxon>Poaceae</taxon>
        <taxon>BOP clade</taxon>
        <taxon>Pooideae</taxon>
        <taxon>Poodae</taxon>
        <taxon>Poeae</taxon>
        <taxon>Poeae Chloroplast Group 1 (Aveneae type)</taxon>
        <taxon>Aveninae</taxon>
        <taxon>Avena</taxon>
    </lineage>
</organism>
<reference evidence="1" key="1">
    <citation type="submission" date="2021-05" db="EMBL/GenBank/DDBJ databases">
        <authorList>
            <person name="Scholz U."/>
            <person name="Mascher M."/>
            <person name="Fiebig A."/>
        </authorList>
    </citation>
    <scope>NUCLEOTIDE SEQUENCE [LARGE SCALE GENOMIC DNA]</scope>
</reference>